<name>A0A143DCZ4_9PROT</name>
<comment type="similarity">
    <text evidence="4">Belongs to the aspartate/ornithine carbamoyltransferase superfamily.</text>
</comment>
<evidence type="ECO:0000259" key="6">
    <source>
        <dbReference type="Pfam" id="PF02729"/>
    </source>
</evidence>
<dbReference type="EC" id="2.1.3.3" evidence="3"/>
<dbReference type="InterPro" id="IPR002292">
    <property type="entry name" value="Orn/put_carbamltrans"/>
</dbReference>
<dbReference type="Pfam" id="PF00185">
    <property type="entry name" value="OTCace"/>
    <property type="match status" value="1"/>
</dbReference>
<sequence>MTPNPPRHFINLSEIPPGTLRGLIQHARQLKALKHQPPQMFAGLSLAMLFDKRSTRTRVSFEVAMKQLGGHSVVMSKEESQIGGAESIESTAKVLSRFVDAIMVRMSNHRALEELARHATIPVINGMTDRSHPCQIIASLMTIEEHLGSINGRKLAWFGDYNNVARTYALAAPLFGYEMVVSGPKEVMPPSPDFPYEPDPKKAARHADVLITDTWVSMGQEGKGIEPFWPYQVNRTLMSLAQPHAIFTHCLPIHEWEEVSEEVAKSSASVIYDEAENRLHAQKAVLAWCLEDAGVKIPRPEHSHMERNPS</sequence>
<evidence type="ECO:0000256" key="3">
    <source>
        <dbReference type="NCBIfam" id="TIGR00658"/>
    </source>
</evidence>
<evidence type="ECO:0000259" key="5">
    <source>
        <dbReference type="Pfam" id="PF00185"/>
    </source>
</evidence>
<dbReference type="Gene3D" id="3.40.50.1370">
    <property type="entry name" value="Aspartate/ornithine carbamoyltransferase"/>
    <property type="match status" value="2"/>
</dbReference>
<evidence type="ECO:0000313" key="7">
    <source>
        <dbReference type="EMBL" id="AMW34143.1"/>
    </source>
</evidence>
<keyword evidence="2 4" id="KW-0808">Transferase</keyword>
<dbReference type="PRINTS" id="PR00102">
    <property type="entry name" value="OTCASE"/>
</dbReference>
<dbReference type="GeneID" id="53315917"/>
<dbReference type="InterPro" id="IPR006132">
    <property type="entry name" value="Asp/Orn_carbamoyltranf_P-bd"/>
</dbReference>
<reference evidence="7 8" key="1">
    <citation type="submission" date="2016-02" db="EMBL/GenBank/DDBJ databases">
        <title>Complete Genome of H5569, the type strain of the newly described species Haematospirillium jordaniae.</title>
        <authorList>
            <person name="Nicholson A.C."/>
            <person name="Humrighouse B.W."/>
            <person name="Loparov V."/>
            <person name="McQuiston J.R."/>
        </authorList>
    </citation>
    <scope>NUCLEOTIDE SEQUENCE [LARGE SCALE GENOMIC DNA]</scope>
    <source>
        <strain evidence="7 8">H5569</strain>
    </source>
</reference>
<accession>A0A143DCZ4</accession>
<dbReference type="EMBL" id="CP014525">
    <property type="protein sequence ID" value="AMW34143.1"/>
    <property type="molecule type" value="Genomic_DNA"/>
</dbReference>
<dbReference type="STRING" id="1549855.AY555_01955"/>
<feature type="domain" description="Aspartate/ornithine carbamoyltransferase carbamoyl-P binding" evidence="6">
    <location>
        <begin position="7"/>
        <end position="145"/>
    </location>
</feature>
<dbReference type="PROSITE" id="PS00097">
    <property type="entry name" value="CARBAMOYLTRANSFERASE"/>
    <property type="match status" value="1"/>
</dbReference>
<feature type="domain" description="Aspartate/ornithine carbamoyltransferase Asp/Orn-binding" evidence="5">
    <location>
        <begin position="152"/>
        <end position="289"/>
    </location>
</feature>
<comment type="function">
    <text evidence="1">Reversibly catalyzes the transfer of the carbamoyl group from carbamoyl phosphate (CP) to the N(epsilon) atom of ornithine (ORN) to produce L-citrulline.</text>
</comment>
<keyword evidence="8" id="KW-1185">Reference proteome</keyword>
<dbReference type="NCBIfam" id="TIGR00658">
    <property type="entry name" value="orni_carb_tr"/>
    <property type="match status" value="1"/>
</dbReference>
<dbReference type="PRINTS" id="PR00100">
    <property type="entry name" value="AOTCASE"/>
</dbReference>
<evidence type="ECO:0000256" key="4">
    <source>
        <dbReference type="RuleBase" id="RU003634"/>
    </source>
</evidence>
<dbReference type="GO" id="GO:0042450">
    <property type="term" value="P:L-arginine biosynthetic process via ornithine"/>
    <property type="evidence" value="ECO:0007669"/>
    <property type="project" value="UniProtKB-UniRule"/>
</dbReference>
<dbReference type="InterPro" id="IPR006131">
    <property type="entry name" value="Asp_carbamoyltransf_Asp/Orn-bd"/>
</dbReference>
<evidence type="ECO:0000256" key="1">
    <source>
        <dbReference type="ARBA" id="ARBA00003822"/>
    </source>
</evidence>
<dbReference type="Pfam" id="PF02729">
    <property type="entry name" value="OTCace_N"/>
    <property type="match status" value="1"/>
</dbReference>
<dbReference type="SUPFAM" id="SSF53671">
    <property type="entry name" value="Aspartate/ornithine carbamoyltransferase"/>
    <property type="match status" value="1"/>
</dbReference>
<evidence type="ECO:0000256" key="2">
    <source>
        <dbReference type="ARBA" id="ARBA00022679"/>
    </source>
</evidence>
<dbReference type="KEGG" id="hjo:AY555_01955"/>
<dbReference type="OrthoDB" id="9802587at2"/>
<dbReference type="NCBIfam" id="NF001986">
    <property type="entry name" value="PRK00779.1"/>
    <property type="match status" value="1"/>
</dbReference>
<dbReference type="GO" id="GO:0016597">
    <property type="term" value="F:amino acid binding"/>
    <property type="evidence" value="ECO:0007669"/>
    <property type="project" value="InterPro"/>
</dbReference>
<protein>
    <recommendedName>
        <fullName evidence="3">Ornithine carbamoyltransferase</fullName>
        <ecNumber evidence="3">2.1.3.3</ecNumber>
    </recommendedName>
</protein>
<dbReference type="PANTHER" id="PTHR45753">
    <property type="entry name" value="ORNITHINE CARBAMOYLTRANSFERASE, MITOCHONDRIAL"/>
    <property type="match status" value="1"/>
</dbReference>
<dbReference type="RefSeq" id="WP_066132732.1">
    <property type="nucleotide sequence ID" value="NZ_CP014525.1"/>
</dbReference>
<dbReference type="InterPro" id="IPR006130">
    <property type="entry name" value="Asp/Orn_carbamoylTrfase"/>
</dbReference>
<dbReference type="AlphaFoldDB" id="A0A143DCZ4"/>
<dbReference type="GO" id="GO:0004585">
    <property type="term" value="F:ornithine carbamoyltransferase activity"/>
    <property type="evidence" value="ECO:0007669"/>
    <property type="project" value="UniProtKB-UniRule"/>
</dbReference>
<dbReference type="PANTHER" id="PTHR45753:SF3">
    <property type="entry name" value="ORNITHINE TRANSCARBAMYLASE, MITOCHONDRIAL"/>
    <property type="match status" value="1"/>
</dbReference>
<gene>
    <name evidence="7" type="ORF">AY555_01955</name>
</gene>
<dbReference type="GO" id="GO:0019240">
    <property type="term" value="P:citrulline biosynthetic process"/>
    <property type="evidence" value="ECO:0007669"/>
    <property type="project" value="TreeGrafter"/>
</dbReference>
<proteinExistence type="inferred from homology"/>
<organism evidence="7 8">
    <name type="scientific">Haematospirillum jordaniae</name>
    <dbReference type="NCBI Taxonomy" id="1549855"/>
    <lineage>
        <taxon>Bacteria</taxon>
        <taxon>Pseudomonadati</taxon>
        <taxon>Pseudomonadota</taxon>
        <taxon>Alphaproteobacteria</taxon>
        <taxon>Rhodospirillales</taxon>
        <taxon>Novispirillaceae</taxon>
        <taxon>Haematospirillum</taxon>
    </lineage>
</organism>
<dbReference type="Proteomes" id="UP000076066">
    <property type="component" value="Chromosome"/>
</dbReference>
<dbReference type="InterPro" id="IPR036901">
    <property type="entry name" value="Asp/Orn_carbamoylTrfase_sf"/>
</dbReference>
<evidence type="ECO:0000313" key="8">
    <source>
        <dbReference type="Proteomes" id="UP000076066"/>
    </source>
</evidence>